<dbReference type="SUPFAM" id="SSF56112">
    <property type="entry name" value="Protein kinase-like (PK-like)"/>
    <property type="match status" value="1"/>
</dbReference>
<proteinExistence type="predicted"/>
<comment type="catalytic activity">
    <reaction evidence="7">
        <text>L-seryl-[protein] + ATP = O-phospho-L-seryl-[protein] + ADP + H(+)</text>
        <dbReference type="Rhea" id="RHEA:17989"/>
        <dbReference type="Rhea" id="RHEA-COMP:9863"/>
        <dbReference type="Rhea" id="RHEA-COMP:11604"/>
        <dbReference type="ChEBI" id="CHEBI:15378"/>
        <dbReference type="ChEBI" id="CHEBI:29999"/>
        <dbReference type="ChEBI" id="CHEBI:30616"/>
        <dbReference type="ChEBI" id="CHEBI:83421"/>
        <dbReference type="ChEBI" id="CHEBI:456216"/>
        <dbReference type="EC" id="2.7.11.1"/>
    </reaction>
</comment>
<dbReference type="EMBL" id="CP042997">
    <property type="protein sequence ID" value="QEH38695.1"/>
    <property type="molecule type" value="Genomic_DNA"/>
</dbReference>
<dbReference type="InterPro" id="IPR011009">
    <property type="entry name" value="Kinase-like_dom_sf"/>
</dbReference>
<keyword evidence="3 8" id="KW-0547">Nucleotide-binding</keyword>
<dbReference type="Pfam" id="PF00069">
    <property type="entry name" value="Pkinase"/>
    <property type="match status" value="1"/>
</dbReference>
<feature type="compositionally biased region" description="Low complexity" evidence="9">
    <location>
        <begin position="416"/>
        <end position="425"/>
    </location>
</feature>
<sequence>MLEPQTSRFWQASLQSGLLDAAGLAACWEGIPPEKRDAPEHLDRRLARQAIHRGLLSLWQAQQLLAGRTSGFRVDRYVLVDLIGQGGMGRVYLARDSRLNRQVALKILSPERMNNPRAIARFQREARVGAQLQHENLVRIYDFGESNGRFFLVMEYIEGKTIGGLIAAQGPMPPITAARLVRQIALGLEHAHRKDLIHRDVNPYNVMVTHDGVAKLADLGLAINKAEDERVTRDGATVGTFDYVAPEQARHSHSADIRSDIYSLGCTFYHMIAGQVPFPSPSLPEKLFAHQALEPAPLSRFAPDIPQALAEVVRRMMRKSPDDRFGTPLQVAQAIDACLEAHDRAAASRAGAGDDPEIATGVLMPGDPDSPTSTPGMPPSRTPIPEPASPARFAGAGVAATPAAAYDAAGPPPMPSAGASGPESAVATATPVPASDQPVGSEEEIPLYLDLGPEPSLSESIARPRPWFSGERSASSSGLQPAAPVAAAAPGTLAARLRGRWPWAAALLAAIALAIAASIVSRRAGGTAKATSSPASKQPAADAPRDGRAKEAGAGTAPAQPTSPIAVLDPDGGESPAKDLYQAMEAAVGVKGSVVLRNREPLVVSVPDAPRVMASTGWLKLKAAPGTTPVLVAELKGKQPLLVTGAATNLVVEGLTIVARYPSSAPASPDGPPPLIRAAGAAEFRRCAFLTDRGPEVEGSRAIVAEGGQLVVEGGWFRGFRHGIEVNAIGGAKADLKQTMIVPAAGRPGSGVTVRFLGGGSGSGRTLSLDRFTFAAGEAPIRLSGFTPEAPLTVRAGDCAVQARGLVSWLPGTPAIPWEPRSLRWQGERNQYDIGGTAWVSQPGEGAAAVVLDREGWARLASEEHPIPGPIEFRTPAGRRPESPEPADFATGRRGDPGPGADPDQVGPTASSEIAN</sequence>
<dbReference type="PROSITE" id="PS00107">
    <property type="entry name" value="PROTEIN_KINASE_ATP"/>
    <property type="match status" value="1"/>
</dbReference>
<evidence type="ECO:0000313" key="12">
    <source>
        <dbReference type="Proteomes" id="UP000324233"/>
    </source>
</evidence>
<evidence type="ECO:0000256" key="8">
    <source>
        <dbReference type="PROSITE-ProRule" id="PRU10141"/>
    </source>
</evidence>
<dbReference type="Proteomes" id="UP000324233">
    <property type="component" value="Chromosome"/>
</dbReference>
<dbReference type="PROSITE" id="PS50011">
    <property type="entry name" value="PROTEIN_KINASE_DOM"/>
    <property type="match status" value="1"/>
</dbReference>
<gene>
    <name evidence="11" type="primary">prkC_59</name>
    <name evidence="11" type="ORF">OJF2_73010</name>
</gene>
<evidence type="ECO:0000259" key="10">
    <source>
        <dbReference type="PROSITE" id="PS50011"/>
    </source>
</evidence>
<dbReference type="KEGG" id="agv:OJF2_73010"/>
<keyword evidence="2 11" id="KW-0808">Transferase</keyword>
<dbReference type="Gene3D" id="1.10.510.10">
    <property type="entry name" value="Transferase(Phosphotransferase) domain 1"/>
    <property type="match status" value="1"/>
</dbReference>
<dbReference type="GO" id="GO:0004674">
    <property type="term" value="F:protein serine/threonine kinase activity"/>
    <property type="evidence" value="ECO:0007669"/>
    <property type="project" value="UniProtKB-KW"/>
</dbReference>
<dbReference type="GO" id="GO:0106310">
    <property type="term" value="F:protein serine kinase activity"/>
    <property type="evidence" value="ECO:0007669"/>
    <property type="project" value="RHEA"/>
</dbReference>
<keyword evidence="1" id="KW-0723">Serine/threonine-protein kinase</keyword>
<dbReference type="GO" id="GO:0005524">
    <property type="term" value="F:ATP binding"/>
    <property type="evidence" value="ECO:0007669"/>
    <property type="project" value="UniProtKB-UniRule"/>
</dbReference>
<keyword evidence="4 11" id="KW-0418">Kinase</keyword>
<evidence type="ECO:0000256" key="7">
    <source>
        <dbReference type="ARBA" id="ARBA00048679"/>
    </source>
</evidence>
<comment type="catalytic activity">
    <reaction evidence="6">
        <text>L-threonyl-[protein] + ATP = O-phospho-L-threonyl-[protein] + ADP + H(+)</text>
        <dbReference type="Rhea" id="RHEA:46608"/>
        <dbReference type="Rhea" id="RHEA-COMP:11060"/>
        <dbReference type="Rhea" id="RHEA-COMP:11605"/>
        <dbReference type="ChEBI" id="CHEBI:15378"/>
        <dbReference type="ChEBI" id="CHEBI:30013"/>
        <dbReference type="ChEBI" id="CHEBI:30616"/>
        <dbReference type="ChEBI" id="CHEBI:61977"/>
        <dbReference type="ChEBI" id="CHEBI:456216"/>
        <dbReference type="EC" id="2.7.11.1"/>
    </reaction>
</comment>
<organism evidence="11 12">
    <name type="scientific">Aquisphaera giovannonii</name>
    <dbReference type="NCBI Taxonomy" id="406548"/>
    <lineage>
        <taxon>Bacteria</taxon>
        <taxon>Pseudomonadati</taxon>
        <taxon>Planctomycetota</taxon>
        <taxon>Planctomycetia</taxon>
        <taxon>Isosphaerales</taxon>
        <taxon>Isosphaeraceae</taxon>
        <taxon>Aquisphaera</taxon>
    </lineage>
</organism>
<evidence type="ECO:0000256" key="1">
    <source>
        <dbReference type="ARBA" id="ARBA00022527"/>
    </source>
</evidence>
<name>A0A5B9WF55_9BACT</name>
<feature type="binding site" evidence="8">
    <location>
        <position position="106"/>
    </location>
    <ligand>
        <name>ATP</name>
        <dbReference type="ChEBI" id="CHEBI:30616"/>
    </ligand>
</feature>
<accession>A0A5B9WF55</accession>
<evidence type="ECO:0000256" key="9">
    <source>
        <dbReference type="SAM" id="MobiDB-lite"/>
    </source>
</evidence>
<dbReference type="Gene3D" id="3.30.200.20">
    <property type="entry name" value="Phosphorylase Kinase, domain 1"/>
    <property type="match status" value="1"/>
</dbReference>
<feature type="domain" description="Protein kinase" evidence="10">
    <location>
        <begin position="77"/>
        <end position="339"/>
    </location>
</feature>
<dbReference type="InterPro" id="IPR000719">
    <property type="entry name" value="Prot_kinase_dom"/>
</dbReference>
<dbReference type="RefSeq" id="WP_148598112.1">
    <property type="nucleotide sequence ID" value="NZ_CP042997.1"/>
</dbReference>
<evidence type="ECO:0000256" key="6">
    <source>
        <dbReference type="ARBA" id="ARBA00047899"/>
    </source>
</evidence>
<dbReference type="PANTHER" id="PTHR43289">
    <property type="entry name" value="MITOGEN-ACTIVATED PROTEIN KINASE KINASE KINASE 20-RELATED"/>
    <property type="match status" value="1"/>
</dbReference>
<dbReference type="EC" id="2.7.11.1" evidence="11"/>
<evidence type="ECO:0000256" key="4">
    <source>
        <dbReference type="ARBA" id="ARBA00022777"/>
    </source>
</evidence>
<dbReference type="InterPro" id="IPR017441">
    <property type="entry name" value="Protein_kinase_ATP_BS"/>
</dbReference>
<feature type="region of interest" description="Disordered" evidence="9">
    <location>
        <begin position="861"/>
        <end position="916"/>
    </location>
</feature>
<feature type="region of interest" description="Disordered" evidence="9">
    <location>
        <begin position="527"/>
        <end position="576"/>
    </location>
</feature>
<evidence type="ECO:0000256" key="5">
    <source>
        <dbReference type="ARBA" id="ARBA00022840"/>
    </source>
</evidence>
<evidence type="ECO:0000256" key="2">
    <source>
        <dbReference type="ARBA" id="ARBA00022679"/>
    </source>
</evidence>
<keyword evidence="12" id="KW-1185">Reference proteome</keyword>
<feature type="region of interest" description="Disordered" evidence="9">
    <location>
        <begin position="407"/>
        <end position="441"/>
    </location>
</feature>
<dbReference type="OrthoDB" id="235649at2"/>
<dbReference type="AlphaFoldDB" id="A0A5B9WF55"/>
<dbReference type="FunFam" id="3.30.200.20:FF:000035">
    <property type="entry name" value="Serine/threonine protein kinase Stk1"/>
    <property type="match status" value="1"/>
</dbReference>
<reference evidence="11 12" key="1">
    <citation type="submission" date="2019-08" db="EMBL/GenBank/DDBJ databases">
        <title>Deep-cultivation of Planctomycetes and their phenomic and genomic characterization uncovers novel biology.</title>
        <authorList>
            <person name="Wiegand S."/>
            <person name="Jogler M."/>
            <person name="Boedeker C."/>
            <person name="Pinto D."/>
            <person name="Vollmers J."/>
            <person name="Rivas-Marin E."/>
            <person name="Kohn T."/>
            <person name="Peeters S.H."/>
            <person name="Heuer A."/>
            <person name="Rast P."/>
            <person name="Oberbeckmann S."/>
            <person name="Bunk B."/>
            <person name="Jeske O."/>
            <person name="Meyerdierks A."/>
            <person name="Storesund J.E."/>
            <person name="Kallscheuer N."/>
            <person name="Luecker S."/>
            <person name="Lage O.M."/>
            <person name="Pohl T."/>
            <person name="Merkel B.J."/>
            <person name="Hornburger P."/>
            <person name="Mueller R.-W."/>
            <person name="Bruemmer F."/>
            <person name="Labrenz M."/>
            <person name="Spormann A.M."/>
            <person name="Op den Camp H."/>
            <person name="Overmann J."/>
            <person name="Amann R."/>
            <person name="Jetten M.S.M."/>
            <person name="Mascher T."/>
            <person name="Medema M.H."/>
            <person name="Devos D.P."/>
            <person name="Kaster A.-K."/>
            <person name="Ovreas L."/>
            <person name="Rohde M."/>
            <person name="Galperin M.Y."/>
            <person name="Jogler C."/>
        </authorList>
    </citation>
    <scope>NUCLEOTIDE SEQUENCE [LARGE SCALE GENOMIC DNA]</scope>
    <source>
        <strain evidence="11 12">OJF2</strain>
    </source>
</reference>
<feature type="compositionally biased region" description="Pro residues" evidence="9">
    <location>
        <begin position="376"/>
        <end position="388"/>
    </location>
</feature>
<evidence type="ECO:0000313" key="11">
    <source>
        <dbReference type="EMBL" id="QEH38695.1"/>
    </source>
</evidence>
<protein>
    <submittedName>
        <fullName evidence="11">Serine/threonine-protein kinase PrkC</fullName>
        <ecNumber evidence="11">2.7.11.1</ecNumber>
    </submittedName>
</protein>
<keyword evidence="5 8" id="KW-0067">ATP-binding</keyword>
<evidence type="ECO:0000256" key="3">
    <source>
        <dbReference type="ARBA" id="ARBA00022741"/>
    </source>
</evidence>
<feature type="region of interest" description="Disordered" evidence="9">
    <location>
        <begin position="346"/>
        <end position="392"/>
    </location>
</feature>
<dbReference type="CDD" id="cd14014">
    <property type="entry name" value="STKc_PknB_like"/>
    <property type="match status" value="1"/>
</dbReference>
<dbReference type="PANTHER" id="PTHR43289:SF6">
    <property type="entry name" value="SERINE_THREONINE-PROTEIN KINASE NEKL-3"/>
    <property type="match status" value="1"/>
</dbReference>